<evidence type="ECO:0000256" key="1">
    <source>
        <dbReference type="ARBA" id="ARBA00004123"/>
    </source>
</evidence>
<keyword evidence="2" id="KW-0479">Metal-binding</keyword>
<feature type="region of interest" description="Disordered" evidence="8">
    <location>
        <begin position="1"/>
        <end position="32"/>
    </location>
</feature>
<feature type="non-terminal residue" evidence="10">
    <location>
        <position position="1"/>
    </location>
</feature>
<dbReference type="Pfam" id="PF00096">
    <property type="entry name" value="zf-C2H2"/>
    <property type="match status" value="1"/>
</dbReference>
<dbReference type="PANTHER" id="PTHR24394:SF56">
    <property type="entry name" value="NOVEL PROTEIN CONTAINING BTB_POZ DOMAIN"/>
    <property type="match status" value="1"/>
</dbReference>
<dbReference type="AlphaFoldDB" id="V8N5V1"/>
<evidence type="ECO:0000313" key="11">
    <source>
        <dbReference type="Proteomes" id="UP000018936"/>
    </source>
</evidence>
<dbReference type="SUPFAM" id="SSF57667">
    <property type="entry name" value="beta-beta-alpha zinc fingers"/>
    <property type="match status" value="1"/>
</dbReference>
<keyword evidence="3" id="KW-0677">Repeat</keyword>
<evidence type="ECO:0000259" key="9">
    <source>
        <dbReference type="PROSITE" id="PS50157"/>
    </source>
</evidence>
<dbReference type="OrthoDB" id="1405595at2759"/>
<evidence type="ECO:0000256" key="5">
    <source>
        <dbReference type="ARBA" id="ARBA00022833"/>
    </source>
</evidence>
<evidence type="ECO:0000313" key="10">
    <source>
        <dbReference type="EMBL" id="ETE57023.1"/>
    </source>
</evidence>
<feature type="domain" description="C2H2-type" evidence="9">
    <location>
        <begin position="49"/>
        <end position="76"/>
    </location>
</feature>
<dbReference type="PROSITE" id="PS00028">
    <property type="entry name" value="ZINC_FINGER_C2H2_1"/>
    <property type="match status" value="2"/>
</dbReference>
<sequence>MEGARLGTALPVPPLQPGLPAAGPPGQPLFSQKSNLTRHIRVHTGFKPFQCPICHKCFTQNATLQDHLNLHSGIKPHRCNYCEMHFTHKPGLRRHLKELHGKSTVQNSHEEIEEVTIDFDVRGGQGSGYTLNGRFFCEPKGALPAPTGTLLGGFAVESSSCRGRPPASTVCCVKNGRGRVFSVEIAWLLDAACVGRWLQHEFDEATRQGLWGTSVSPHLEGQPCRATLLLFYTSRSERQTLRRRTFAVANGYRASHVSLNVGKNSNDTERERERLRLRRNGPVCALTSAPLRGVEHKRTGDCEIARLTKVQNSRCGADYLLICLKRERESMIGNCVINPKAAKDKMFIYGRFSRLQSWQHPYDQCSDTWQLVRIYDGRSVPGGWGCHAIPFCDLLTKSTGVARFTSQPGYLTTAVIHLNSGGEKCRSEKTEDLGSGTGPPFPGLASFVVFAMTSVPRSYPGSGWAATGSHQSLHAACFGSHVSARRGSGRVKNGPVSSLQSLGKSFSPSRRLNKSLRSLPCNQAENLLLNFLKPTPAPGPPVSLCQTAELGHKPTSGGNEFLDPVRGGIFKTCFGTGLNQEWDTPCIEDLTLNGKWVEPPQSLT</sequence>
<dbReference type="GO" id="GO:0008270">
    <property type="term" value="F:zinc ion binding"/>
    <property type="evidence" value="ECO:0007669"/>
    <property type="project" value="UniProtKB-KW"/>
</dbReference>
<feature type="domain" description="C2H2-type" evidence="9">
    <location>
        <begin position="77"/>
        <end position="100"/>
    </location>
</feature>
<accession>V8N5V1</accession>
<dbReference type="GO" id="GO:0005634">
    <property type="term" value="C:nucleus"/>
    <property type="evidence" value="ECO:0007669"/>
    <property type="project" value="UniProtKB-SubCell"/>
</dbReference>
<keyword evidence="4 7" id="KW-0863">Zinc-finger</keyword>
<evidence type="ECO:0000256" key="2">
    <source>
        <dbReference type="ARBA" id="ARBA00022723"/>
    </source>
</evidence>
<feature type="compositionally biased region" description="Pro residues" evidence="8">
    <location>
        <begin position="11"/>
        <end position="27"/>
    </location>
</feature>
<dbReference type="PANTHER" id="PTHR24394">
    <property type="entry name" value="ZINC FINGER PROTEIN"/>
    <property type="match status" value="1"/>
</dbReference>
<keyword evidence="5" id="KW-0862">Zinc</keyword>
<comment type="caution">
    <text evidence="10">The sequence shown here is derived from an EMBL/GenBank/DDBJ whole genome shotgun (WGS) entry which is preliminary data.</text>
</comment>
<dbReference type="Gene3D" id="3.30.160.60">
    <property type="entry name" value="Classic Zinc Finger"/>
    <property type="match status" value="3"/>
</dbReference>
<dbReference type="EMBL" id="AZIM01010360">
    <property type="protein sequence ID" value="ETE57023.1"/>
    <property type="molecule type" value="Genomic_DNA"/>
</dbReference>
<proteinExistence type="predicted"/>
<comment type="subcellular location">
    <subcellularLocation>
        <location evidence="1">Nucleus</location>
    </subcellularLocation>
</comment>
<evidence type="ECO:0000256" key="4">
    <source>
        <dbReference type="ARBA" id="ARBA00022771"/>
    </source>
</evidence>
<dbReference type="InterPro" id="IPR013087">
    <property type="entry name" value="Znf_C2H2_type"/>
</dbReference>
<dbReference type="FunFam" id="3.30.160.60:FF:002343">
    <property type="entry name" value="Zinc finger protein 33A"/>
    <property type="match status" value="1"/>
</dbReference>
<dbReference type="SMART" id="SM00355">
    <property type="entry name" value="ZnF_C2H2"/>
    <property type="match status" value="2"/>
</dbReference>
<evidence type="ECO:0000256" key="3">
    <source>
        <dbReference type="ARBA" id="ARBA00022737"/>
    </source>
</evidence>
<dbReference type="InterPro" id="IPR036236">
    <property type="entry name" value="Znf_C2H2_sf"/>
</dbReference>
<dbReference type="Proteomes" id="UP000018936">
    <property type="component" value="Unassembled WGS sequence"/>
</dbReference>
<gene>
    <name evidence="10" type="primary">ZBTB26</name>
    <name evidence="10" type="ORF">L345_17265</name>
</gene>
<evidence type="ECO:0000256" key="7">
    <source>
        <dbReference type="PROSITE-ProRule" id="PRU00042"/>
    </source>
</evidence>
<feature type="domain" description="C2H2-type" evidence="9">
    <location>
        <begin position="30"/>
        <end position="48"/>
    </location>
</feature>
<organism evidence="10 11">
    <name type="scientific">Ophiophagus hannah</name>
    <name type="common">King cobra</name>
    <name type="synonym">Naja hannah</name>
    <dbReference type="NCBI Taxonomy" id="8665"/>
    <lineage>
        <taxon>Eukaryota</taxon>
        <taxon>Metazoa</taxon>
        <taxon>Chordata</taxon>
        <taxon>Craniata</taxon>
        <taxon>Vertebrata</taxon>
        <taxon>Euteleostomi</taxon>
        <taxon>Lepidosauria</taxon>
        <taxon>Squamata</taxon>
        <taxon>Bifurcata</taxon>
        <taxon>Unidentata</taxon>
        <taxon>Episquamata</taxon>
        <taxon>Toxicofera</taxon>
        <taxon>Serpentes</taxon>
        <taxon>Colubroidea</taxon>
        <taxon>Elapidae</taxon>
        <taxon>Elapinae</taxon>
        <taxon>Ophiophagus</taxon>
    </lineage>
</organism>
<name>V8N5V1_OPHHA</name>
<reference evidence="10 11" key="1">
    <citation type="journal article" date="2013" name="Proc. Natl. Acad. Sci. U.S.A.">
        <title>The king cobra genome reveals dynamic gene evolution and adaptation in the snake venom system.</title>
        <authorList>
            <person name="Vonk F.J."/>
            <person name="Casewell N.R."/>
            <person name="Henkel C.V."/>
            <person name="Heimberg A.M."/>
            <person name="Jansen H.J."/>
            <person name="McCleary R.J."/>
            <person name="Kerkkamp H.M."/>
            <person name="Vos R.A."/>
            <person name="Guerreiro I."/>
            <person name="Calvete J.J."/>
            <person name="Wuster W."/>
            <person name="Woods A.E."/>
            <person name="Logan J.M."/>
            <person name="Harrison R.A."/>
            <person name="Castoe T.A."/>
            <person name="de Koning A.P."/>
            <person name="Pollock D.D."/>
            <person name="Yandell M."/>
            <person name="Calderon D."/>
            <person name="Renjifo C."/>
            <person name="Currier R.B."/>
            <person name="Salgado D."/>
            <person name="Pla D."/>
            <person name="Sanz L."/>
            <person name="Hyder A.S."/>
            <person name="Ribeiro J.M."/>
            <person name="Arntzen J.W."/>
            <person name="van den Thillart G.E."/>
            <person name="Boetzer M."/>
            <person name="Pirovano W."/>
            <person name="Dirks R.P."/>
            <person name="Spaink H.P."/>
            <person name="Duboule D."/>
            <person name="McGlinn E."/>
            <person name="Kini R.M."/>
            <person name="Richardson M.K."/>
        </authorList>
    </citation>
    <scope>NUCLEOTIDE SEQUENCE</scope>
    <source>
        <tissue evidence="10">Blood</tissue>
    </source>
</reference>
<keyword evidence="11" id="KW-1185">Reference proteome</keyword>
<keyword evidence="6" id="KW-0539">Nucleus</keyword>
<protein>
    <submittedName>
        <fullName evidence="10">Zinc finger and BTB domain-containing protein 26</fullName>
    </submittedName>
</protein>
<evidence type="ECO:0000256" key="6">
    <source>
        <dbReference type="ARBA" id="ARBA00023242"/>
    </source>
</evidence>
<evidence type="ECO:0000256" key="8">
    <source>
        <dbReference type="SAM" id="MobiDB-lite"/>
    </source>
</evidence>
<dbReference type="GO" id="GO:0000981">
    <property type="term" value="F:DNA-binding transcription factor activity, RNA polymerase II-specific"/>
    <property type="evidence" value="ECO:0007669"/>
    <property type="project" value="TreeGrafter"/>
</dbReference>
<dbReference type="PROSITE" id="PS50157">
    <property type="entry name" value="ZINC_FINGER_C2H2_2"/>
    <property type="match status" value="3"/>
</dbReference>